<feature type="compositionally biased region" description="Polar residues" evidence="3">
    <location>
        <begin position="553"/>
        <end position="562"/>
    </location>
</feature>
<dbReference type="Proteomes" id="UP000807306">
    <property type="component" value="Unassembled WGS sequence"/>
</dbReference>
<dbReference type="GO" id="GO:0045132">
    <property type="term" value="P:meiotic chromosome segregation"/>
    <property type="evidence" value="ECO:0007669"/>
    <property type="project" value="InterPro"/>
</dbReference>
<dbReference type="InterPro" id="IPR011515">
    <property type="entry name" value="Shugoshin_C"/>
</dbReference>
<feature type="compositionally biased region" description="Polar residues" evidence="3">
    <location>
        <begin position="424"/>
        <end position="458"/>
    </location>
</feature>
<evidence type="ECO:0000256" key="3">
    <source>
        <dbReference type="SAM" id="MobiDB-lite"/>
    </source>
</evidence>
<organism evidence="5 6">
    <name type="scientific">Crepidotus variabilis</name>
    <dbReference type="NCBI Taxonomy" id="179855"/>
    <lineage>
        <taxon>Eukaryota</taxon>
        <taxon>Fungi</taxon>
        <taxon>Dikarya</taxon>
        <taxon>Basidiomycota</taxon>
        <taxon>Agaricomycotina</taxon>
        <taxon>Agaricomycetes</taxon>
        <taxon>Agaricomycetidae</taxon>
        <taxon>Agaricales</taxon>
        <taxon>Agaricineae</taxon>
        <taxon>Crepidotaceae</taxon>
        <taxon>Crepidotus</taxon>
    </lineage>
</organism>
<dbReference type="GO" id="GO:0000775">
    <property type="term" value="C:chromosome, centromeric region"/>
    <property type="evidence" value="ECO:0007669"/>
    <property type="project" value="InterPro"/>
</dbReference>
<feature type="compositionally biased region" description="Low complexity" evidence="3">
    <location>
        <begin position="495"/>
        <end position="512"/>
    </location>
</feature>
<proteinExistence type="inferred from homology"/>
<sequence>MSSRRESRSSLGNRQNDALFEFENFKKKFLLANKHITKLNSTLSIRIEELNAQISMLYVENLRLRASEIALASQLKREREHSRKVLADAEAASQTLSKHLSCLRGSLHRKGEPETPPTPPSPKARRPIANPIEDRNSPPFRIARPPDFPGIFEEEEPTASSTEDIDKQQSPPRKKTKAKPRLSASKLPLPARGPSPTPVNLGTADTQLVNLSIITATSSKPRKGVRRQSGLLTVNTDSLSVPRSGSPAFGSPIRLEAGLAEEHEEMAAVEGNMDIDLTDCLDLGSKKDKRKGKGKEPRESESEKEGTREKKKSKDMTESVDTSIKHKTSRGALQPIDSNVEEISEFDDKTTTQRQFLRAPSPSIQTSSSPAPADVADGSAGRERRVRKSVNYAEPKLNTKMRKPDPATGVEPTRKKRSSAAAVMSSTGYTRATTPSAPQDSDTEPRSSLDSMISTHQGTLPLRSLDGNYIDPENFPLPSSRPGSAAAMYSPGPPTRTTGSTTSESTTSSLTGNAGLPNLAPSVAVRRKKSRPQTPLSDEDSDGATADGEFAVHSNSNFANVDSSRRRGLPKRSAATAAAAALEDIRRHSMVV</sequence>
<feature type="compositionally biased region" description="Basic and acidic residues" evidence="3">
    <location>
        <begin position="294"/>
        <end position="317"/>
    </location>
</feature>
<reference evidence="5" key="1">
    <citation type="submission" date="2020-11" db="EMBL/GenBank/DDBJ databases">
        <authorList>
            <consortium name="DOE Joint Genome Institute"/>
            <person name="Ahrendt S."/>
            <person name="Riley R."/>
            <person name="Andreopoulos W."/>
            <person name="Labutti K."/>
            <person name="Pangilinan J."/>
            <person name="Ruiz-Duenas F.J."/>
            <person name="Barrasa J.M."/>
            <person name="Sanchez-Garcia M."/>
            <person name="Camarero S."/>
            <person name="Miyauchi S."/>
            <person name="Serrano A."/>
            <person name="Linde D."/>
            <person name="Babiker R."/>
            <person name="Drula E."/>
            <person name="Ayuso-Fernandez I."/>
            <person name="Pacheco R."/>
            <person name="Padilla G."/>
            <person name="Ferreira P."/>
            <person name="Barriuso J."/>
            <person name="Kellner H."/>
            <person name="Castanera R."/>
            <person name="Alfaro M."/>
            <person name="Ramirez L."/>
            <person name="Pisabarro A.G."/>
            <person name="Kuo A."/>
            <person name="Tritt A."/>
            <person name="Lipzen A."/>
            <person name="He G."/>
            <person name="Yan M."/>
            <person name="Ng V."/>
            <person name="Cullen D."/>
            <person name="Martin F."/>
            <person name="Rosso M.-N."/>
            <person name="Henrissat B."/>
            <person name="Hibbett D."/>
            <person name="Martinez A.T."/>
            <person name="Grigoriev I.V."/>
        </authorList>
    </citation>
    <scope>NUCLEOTIDE SEQUENCE</scope>
    <source>
        <strain evidence="5">CBS 506.95</strain>
    </source>
</reference>
<feature type="domain" description="Shugoshin C-terminal" evidence="4">
    <location>
        <begin position="382"/>
        <end position="403"/>
    </location>
</feature>
<dbReference type="OrthoDB" id="5394106at2759"/>
<comment type="similarity">
    <text evidence="1">Belongs to the shugoshin family.</text>
</comment>
<name>A0A9P6EFU2_9AGAR</name>
<keyword evidence="2" id="KW-0159">Chromosome partition</keyword>
<gene>
    <name evidence="5" type="ORF">CPB83DRAFT_894534</name>
</gene>
<accession>A0A9P6EFU2</accession>
<evidence type="ECO:0000256" key="2">
    <source>
        <dbReference type="ARBA" id="ARBA00022829"/>
    </source>
</evidence>
<dbReference type="Pfam" id="PF07557">
    <property type="entry name" value="Shugoshin_C"/>
    <property type="match status" value="1"/>
</dbReference>
<evidence type="ECO:0000313" key="6">
    <source>
        <dbReference type="Proteomes" id="UP000807306"/>
    </source>
</evidence>
<keyword evidence="6" id="KW-1185">Reference proteome</keyword>
<evidence type="ECO:0000313" key="5">
    <source>
        <dbReference type="EMBL" id="KAF9528270.1"/>
    </source>
</evidence>
<evidence type="ECO:0000256" key="1">
    <source>
        <dbReference type="ARBA" id="ARBA00010845"/>
    </source>
</evidence>
<dbReference type="GO" id="GO:0005634">
    <property type="term" value="C:nucleus"/>
    <property type="evidence" value="ECO:0007669"/>
    <property type="project" value="InterPro"/>
</dbReference>
<evidence type="ECO:0000259" key="4">
    <source>
        <dbReference type="Pfam" id="PF07557"/>
    </source>
</evidence>
<protein>
    <recommendedName>
        <fullName evidence="4">Shugoshin C-terminal domain-containing protein</fullName>
    </recommendedName>
</protein>
<feature type="region of interest" description="Disordered" evidence="3">
    <location>
        <begin position="106"/>
        <end position="203"/>
    </location>
</feature>
<feature type="region of interest" description="Disordered" evidence="3">
    <location>
        <begin position="281"/>
        <end position="573"/>
    </location>
</feature>
<dbReference type="AlphaFoldDB" id="A0A9P6EFU2"/>
<dbReference type="EMBL" id="MU157854">
    <property type="protein sequence ID" value="KAF9528270.1"/>
    <property type="molecule type" value="Genomic_DNA"/>
</dbReference>
<comment type="caution">
    <text evidence="5">The sequence shown here is derived from an EMBL/GenBank/DDBJ whole genome shotgun (WGS) entry which is preliminary data.</text>
</comment>